<accession>A0A7T5RK36</accession>
<evidence type="ECO:0000313" key="1">
    <source>
        <dbReference type="EMBL" id="QQG45605.1"/>
    </source>
</evidence>
<name>A0A7T5RK36_9BACT</name>
<organism evidence="1 2">
    <name type="scientific">Candidatus Sungiibacteriota bacterium</name>
    <dbReference type="NCBI Taxonomy" id="2750080"/>
    <lineage>
        <taxon>Bacteria</taxon>
        <taxon>Candidatus Sungiibacteriota</taxon>
    </lineage>
</organism>
<dbReference type="Proteomes" id="UP000595618">
    <property type="component" value="Chromosome"/>
</dbReference>
<reference evidence="1 2" key="1">
    <citation type="submission" date="2020-07" db="EMBL/GenBank/DDBJ databases">
        <title>Huge and variable diversity of episymbiotic CPR bacteria and DPANN archaea in groundwater ecosystems.</title>
        <authorList>
            <person name="He C.Y."/>
            <person name="Keren R."/>
            <person name="Whittaker M."/>
            <person name="Farag I.F."/>
            <person name="Doudna J."/>
            <person name="Cate J.H.D."/>
            <person name="Banfield J.F."/>
        </authorList>
    </citation>
    <scope>NUCLEOTIDE SEQUENCE [LARGE SCALE GENOMIC DNA]</scope>
    <source>
        <strain evidence="1">NC_groundwater_541_Ag_S-0.1um_46_50</strain>
    </source>
</reference>
<evidence type="ECO:0000313" key="2">
    <source>
        <dbReference type="Proteomes" id="UP000595618"/>
    </source>
</evidence>
<gene>
    <name evidence="1" type="ORF">HYW89_01635</name>
</gene>
<sequence length="188" mass="21497">MPPKLIWLKFPGEIFGPDLKVALETTFPKDVVPQPNPLVSVPASIPPMDYHDDRVARYYHPAYEIGPDVGGRLIFVPRFTEESKLLRRLVFRRKMDNRDPQRGRLDMMLAREGEEKPFGFSCWKRGDKGNPTYVALDFCSKTSEFVPVFVRIEQRMPVFLKIEAEEITEGVLVSSKVVSSAEVPESLQ</sequence>
<protein>
    <submittedName>
        <fullName evidence="1">Uncharacterized protein</fullName>
    </submittedName>
</protein>
<proteinExistence type="predicted"/>
<dbReference type="AlphaFoldDB" id="A0A7T5RK36"/>
<dbReference type="EMBL" id="CP066690">
    <property type="protein sequence ID" value="QQG45605.1"/>
    <property type="molecule type" value="Genomic_DNA"/>
</dbReference>